<feature type="domain" description="Pyrroloquinoline quinone-dependent pyranose dehydrogenase beta-propeller" evidence="4">
    <location>
        <begin position="34"/>
        <end position="427"/>
    </location>
</feature>
<feature type="region of interest" description="Disordered" evidence="1">
    <location>
        <begin position="435"/>
        <end position="455"/>
    </location>
</feature>
<evidence type="ECO:0000313" key="5">
    <source>
        <dbReference type="EMBL" id="KAK4507173.1"/>
    </source>
</evidence>
<dbReference type="InterPro" id="IPR054539">
    <property type="entry name" value="Beta-prop_PDH"/>
</dbReference>
<dbReference type="SUPFAM" id="SSF50952">
    <property type="entry name" value="Soluble quinoprotein glucose dehydrogenase"/>
    <property type="match status" value="1"/>
</dbReference>
<dbReference type="InterPro" id="IPR011042">
    <property type="entry name" value="6-blade_b-propeller_TolB-like"/>
</dbReference>
<dbReference type="Pfam" id="PF22807">
    <property type="entry name" value="TrAA12"/>
    <property type="match status" value="1"/>
</dbReference>
<name>A0ABR0F266_ZASCE</name>
<feature type="transmembrane region" description="Helical" evidence="2">
    <location>
        <begin position="464"/>
        <end position="485"/>
    </location>
</feature>
<organism evidence="5 6">
    <name type="scientific">Zasmidium cellare</name>
    <name type="common">Wine cellar mold</name>
    <name type="synonym">Racodium cellare</name>
    <dbReference type="NCBI Taxonomy" id="395010"/>
    <lineage>
        <taxon>Eukaryota</taxon>
        <taxon>Fungi</taxon>
        <taxon>Dikarya</taxon>
        <taxon>Ascomycota</taxon>
        <taxon>Pezizomycotina</taxon>
        <taxon>Dothideomycetes</taxon>
        <taxon>Dothideomycetidae</taxon>
        <taxon>Mycosphaerellales</taxon>
        <taxon>Mycosphaerellaceae</taxon>
        <taxon>Zasmidium</taxon>
    </lineage>
</organism>
<sequence length="486" mass="50847">MNLHTLLATTLLHSLTSAQQPSCSPTLTASYATPSVASGYTAHLIAQNLTSPRGMKFDSQGALLVVEEGRGISALNLVDGGNDCVSVGSRKLVIEESGLNHGIEVGEGGRVVYGSSGDVLWSWEYDPSAQANTSAPKALVTGMAGSDHTSRTIKLSKWAPGMIVIKSALSRGSFENVDPAAASMSSGHSQVKAFNISNVTSEAYDFNTDGVMLGWGLRNDVGIDEEPTTGRIYTVENSADEIERSGQDIHQNNPAEELNFLGYLNGTESSNQGRNFGYPECFTAWQPAGIPDFNGQVGEQFAVPLNSSNNDTTCDLANRQAPRLAFQAHTAPLDILFNPSGTAAWISFHGSWNRDSPIGYELSVVEFESGEPVAANTSRDAAVPIMSNQDLSACPDGCFRPVGLAWDSNGRLFMSSDSTGEIYMIVRTDGNATSSVGSNATGTIPGVTANSTRTGSGAATSSSAAAAGMVGASALAGVFAIFAFLL</sequence>
<keyword evidence="2" id="KW-1133">Transmembrane helix</keyword>
<dbReference type="EMBL" id="JAXOVC010000001">
    <property type="protein sequence ID" value="KAK4507173.1"/>
    <property type="molecule type" value="Genomic_DNA"/>
</dbReference>
<protein>
    <recommendedName>
        <fullName evidence="4">Pyrroloquinoline quinone-dependent pyranose dehydrogenase beta-propeller domain-containing protein</fullName>
    </recommendedName>
</protein>
<reference evidence="5 6" key="1">
    <citation type="journal article" date="2023" name="G3 (Bethesda)">
        <title>A chromosome-level genome assembly of Zasmidium syzygii isolated from banana leaves.</title>
        <authorList>
            <person name="van Westerhoven A.C."/>
            <person name="Mehrabi R."/>
            <person name="Talebi R."/>
            <person name="Steentjes M.B.F."/>
            <person name="Corcolon B."/>
            <person name="Chong P.A."/>
            <person name="Kema G.H.J."/>
            <person name="Seidl M.F."/>
        </authorList>
    </citation>
    <scope>NUCLEOTIDE SEQUENCE [LARGE SCALE GENOMIC DNA]</scope>
    <source>
        <strain evidence="5 6">P124</strain>
    </source>
</reference>
<evidence type="ECO:0000256" key="3">
    <source>
        <dbReference type="SAM" id="SignalP"/>
    </source>
</evidence>
<dbReference type="Proteomes" id="UP001305779">
    <property type="component" value="Unassembled WGS sequence"/>
</dbReference>
<evidence type="ECO:0000256" key="2">
    <source>
        <dbReference type="SAM" id="Phobius"/>
    </source>
</evidence>
<comment type="caution">
    <text evidence="5">The sequence shown here is derived from an EMBL/GenBank/DDBJ whole genome shotgun (WGS) entry which is preliminary data.</text>
</comment>
<dbReference type="InterPro" id="IPR011041">
    <property type="entry name" value="Quinoprot_gluc/sorb_DH_b-prop"/>
</dbReference>
<feature type="chain" id="PRO_5045475911" description="Pyrroloquinoline quinone-dependent pyranose dehydrogenase beta-propeller domain-containing protein" evidence="3">
    <location>
        <begin position="19"/>
        <end position="486"/>
    </location>
</feature>
<keyword evidence="2" id="KW-0472">Membrane</keyword>
<evidence type="ECO:0000256" key="1">
    <source>
        <dbReference type="SAM" id="MobiDB-lite"/>
    </source>
</evidence>
<keyword evidence="2" id="KW-0812">Transmembrane</keyword>
<keyword evidence="6" id="KW-1185">Reference proteome</keyword>
<accession>A0ABR0F266</accession>
<evidence type="ECO:0000259" key="4">
    <source>
        <dbReference type="Pfam" id="PF22807"/>
    </source>
</evidence>
<proteinExistence type="predicted"/>
<keyword evidence="3" id="KW-0732">Signal</keyword>
<feature type="signal peptide" evidence="3">
    <location>
        <begin position="1"/>
        <end position="18"/>
    </location>
</feature>
<dbReference type="Gene3D" id="2.120.10.30">
    <property type="entry name" value="TolB, C-terminal domain"/>
    <property type="match status" value="1"/>
</dbReference>
<gene>
    <name evidence="5" type="ORF">PRZ48_000907</name>
</gene>
<evidence type="ECO:0000313" key="6">
    <source>
        <dbReference type="Proteomes" id="UP001305779"/>
    </source>
</evidence>